<accession>A0A9Q3PBC8</accession>
<dbReference type="Proteomes" id="UP000765509">
    <property type="component" value="Unassembled WGS sequence"/>
</dbReference>
<evidence type="ECO:0000313" key="1">
    <source>
        <dbReference type="EMBL" id="MBW0555319.1"/>
    </source>
</evidence>
<name>A0A9Q3PBC8_9BASI</name>
<protein>
    <submittedName>
        <fullName evidence="1">Uncharacterized protein</fullName>
    </submittedName>
</protein>
<sequence>MNQNESRGNYNPQVLDVENSQINNEFFTSFHNLELSIGQEHLKAVPKLKEWPHFGWEGEYGNMEFIRRIYMIKEDFKLPNRLVTPRFNTLFPESAHRWYIKLRQGHEPQSWTLWKKQIINKWSKDAWIFKVEKAVESSIFNAGKDRALPWFRQQRDRLTLLYPDMS</sequence>
<reference evidence="1" key="1">
    <citation type="submission" date="2021-03" db="EMBL/GenBank/DDBJ databases">
        <title>Draft genome sequence of rust myrtle Austropuccinia psidii MF-1, a brazilian biotype.</title>
        <authorList>
            <person name="Quecine M.C."/>
            <person name="Pachon D.M.R."/>
            <person name="Bonatelli M.L."/>
            <person name="Correr F.H."/>
            <person name="Franceschini L.M."/>
            <person name="Leite T.F."/>
            <person name="Margarido G.R.A."/>
            <person name="Almeida C.A."/>
            <person name="Ferrarezi J.A."/>
            <person name="Labate C.A."/>
        </authorList>
    </citation>
    <scope>NUCLEOTIDE SEQUENCE</scope>
    <source>
        <strain evidence="1">MF-1</strain>
    </source>
</reference>
<comment type="caution">
    <text evidence="1">The sequence shown here is derived from an EMBL/GenBank/DDBJ whole genome shotgun (WGS) entry which is preliminary data.</text>
</comment>
<keyword evidence="2" id="KW-1185">Reference proteome</keyword>
<organism evidence="1 2">
    <name type="scientific">Austropuccinia psidii MF-1</name>
    <dbReference type="NCBI Taxonomy" id="1389203"/>
    <lineage>
        <taxon>Eukaryota</taxon>
        <taxon>Fungi</taxon>
        <taxon>Dikarya</taxon>
        <taxon>Basidiomycota</taxon>
        <taxon>Pucciniomycotina</taxon>
        <taxon>Pucciniomycetes</taxon>
        <taxon>Pucciniales</taxon>
        <taxon>Sphaerophragmiaceae</taxon>
        <taxon>Austropuccinia</taxon>
    </lineage>
</organism>
<evidence type="ECO:0000313" key="2">
    <source>
        <dbReference type="Proteomes" id="UP000765509"/>
    </source>
</evidence>
<dbReference type="EMBL" id="AVOT02062249">
    <property type="protein sequence ID" value="MBW0555319.1"/>
    <property type="molecule type" value="Genomic_DNA"/>
</dbReference>
<proteinExistence type="predicted"/>
<dbReference type="AlphaFoldDB" id="A0A9Q3PBC8"/>
<gene>
    <name evidence="1" type="ORF">O181_095034</name>
</gene>